<evidence type="ECO:0000313" key="1">
    <source>
        <dbReference type="EMBL" id="KAL1306642.1"/>
    </source>
</evidence>
<dbReference type="Gene3D" id="3.90.1140.10">
    <property type="entry name" value="Cyclic phosphodiesterase"/>
    <property type="match status" value="1"/>
</dbReference>
<dbReference type="PANTHER" id="PTHR28141:SF1">
    <property type="entry name" value="2',3'-CYCLIC-NUCLEOTIDE 3'-PHOSPHODIESTERASE"/>
    <property type="match status" value="1"/>
</dbReference>
<dbReference type="RefSeq" id="XP_069202914.1">
    <property type="nucleotide sequence ID" value="XM_069345086.1"/>
</dbReference>
<dbReference type="GeneID" id="95979017"/>
<organism evidence="1 2">
    <name type="scientific">Neodothiora populina</name>
    <dbReference type="NCBI Taxonomy" id="2781224"/>
    <lineage>
        <taxon>Eukaryota</taxon>
        <taxon>Fungi</taxon>
        <taxon>Dikarya</taxon>
        <taxon>Ascomycota</taxon>
        <taxon>Pezizomycotina</taxon>
        <taxon>Dothideomycetes</taxon>
        <taxon>Dothideomycetidae</taxon>
        <taxon>Dothideales</taxon>
        <taxon>Dothioraceae</taxon>
        <taxon>Neodothiora</taxon>
    </lineage>
</organism>
<name>A0ABR3PKI1_9PEZI</name>
<dbReference type="Pfam" id="PF07823">
    <property type="entry name" value="CPDase"/>
    <property type="match status" value="1"/>
</dbReference>
<dbReference type="SUPFAM" id="SSF55144">
    <property type="entry name" value="LigT-like"/>
    <property type="match status" value="1"/>
</dbReference>
<accession>A0ABR3PKI1</accession>
<evidence type="ECO:0000313" key="2">
    <source>
        <dbReference type="Proteomes" id="UP001562354"/>
    </source>
</evidence>
<sequence length="235" mass="25788">MPGASLWIIPPPDSHFSKIIQSLITTTIPTSHFPHTETHTFIPHVTITSDIPLNRLPLSKAPQSATVNDEPDFQAWLGNLHLDMASTDEDEESIAVALERLEAGDAFTKKLTIKCEKSASLLSLAASCRAQAVDLFTAAPTAARGWATEQYLPHMSLMYASLPTPEVREQIEAIQQDVHNASRHLSTDDQGVVATGGSLVLVDTSKPISQWQIVAERELPQLRWMSPWAKSGFDD</sequence>
<dbReference type="PANTHER" id="PTHR28141">
    <property type="entry name" value="2',3'-CYCLIC-NUCLEOTIDE 3'-PHOSPHODIESTERASE"/>
    <property type="match status" value="1"/>
</dbReference>
<dbReference type="Proteomes" id="UP001562354">
    <property type="component" value="Unassembled WGS sequence"/>
</dbReference>
<keyword evidence="2" id="KW-1185">Reference proteome</keyword>
<protein>
    <recommendedName>
        <fullName evidence="3">2',3'-cyclic-nucleotide 3'-phosphodiesterase</fullName>
    </recommendedName>
</protein>
<gene>
    <name evidence="1" type="ORF">AAFC00_005318</name>
</gene>
<evidence type="ECO:0008006" key="3">
    <source>
        <dbReference type="Google" id="ProtNLM"/>
    </source>
</evidence>
<dbReference type="InterPro" id="IPR009097">
    <property type="entry name" value="Cyclic_Pdiesterase"/>
</dbReference>
<reference evidence="1 2" key="1">
    <citation type="submission" date="2024-07" db="EMBL/GenBank/DDBJ databases">
        <title>Draft sequence of the Neodothiora populina.</title>
        <authorList>
            <person name="Drown D.D."/>
            <person name="Schuette U.S."/>
            <person name="Buechlein A.B."/>
            <person name="Rusch D.R."/>
            <person name="Winton L.W."/>
            <person name="Adams G.A."/>
        </authorList>
    </citation>
    <scope>NUCLEOTIDE SEQUENCE [LARGE SCALE GENOMIC DNA]</scope>
    <source>
        <strain evidence="1 2">CPC 39397</strain>
    </source>
</reference>
<dbReference type="EMBL" id="JBFMKM010000004">
    <property type="protein sequence ID" value="KAL1306642.1"/>
    <property type="molecule type" value="Genomic_DNA"/>
</dbReference>
<comment type="caution">
    <text evidence="1">The sequence shown here is derived from an EMBL/GenBank/DDBJ whole genome shotgun (WGS) entry which is preliminary data.</text>
</comment>
<proteinExistence type="predicted"/>
<dbReference type="InterPro" id="IPR012386">
    <property type="entry name" value="Cyclic-nucl_3Pdiesterase"/>
</dbReference>